<keyword evidence="5 6" id="KW-0472">Membrane</keyword>
<evidence type="ECO:0000256" key="3">
    <source>
        <dbReference type="ARBA" id="ARBA00022692"/>
    </source>
</evidence>
<evidence type="ECO:0000313" key="8">
    <source>
        <dbReference type="Proteomes" id="UP000541033"/>
    </source>
</evidence>
<dbReference type="Pfam" id="PF01925">
    <property type="entry name" value="TauE"/>
    <property type="match status" value="2"/>
</dbReference>
<comment type="caution">
    <text evidence="7">The sequence shown here is derived from an EMBL/GenBank/DDBJ whole genome shotgun (WGS) entry which is preliminary data.</text>
</comment>
<comment type="subcellular location">
    <subcellularLocation>
        <location evidence="6">Cell membrane</location>
        <topology evidence="6">Multi-pass membrane protein</topology>
    </subcellularLocation>
    <subcellularLocation>
        <location evidence="1">Membrane</location>
        <topology evidence="1">Multi-pass membrane protein</topology>
    </subcellularLocation>
</comment>
<dbReference type="RefSeq" id="WP_167150731.1">
    <property type="nucleotide sequence ID" value="NZ_JAAMOX010000002.1"/>
</dbReference>
<evidence type="ECO:0000256" key="4">
    <source>
        <dbReference type="ARBA" id="ARBA00022989"/>
    </source>
</evidence>
<protein>
    <recommendedName>
        <fullName evidence="6">Probable membrane transporter protein</fullName>
    </recommendedName>
</protein>
<dbReference type="InterPro" id="IPR002781">
    <property type="entry name" value="TM_pro_TauE-like"/>
</dbReference>
<accession>A0A7X5R290</accession>
<evidence type="ECO:0000256" key="6">
    <source>
        <dbReference type="RuleBase" id="RU363041"/>
    </source>
</evidence>
<keyword evidence="3 6" id="KW-0812">Transmembrane</keyword>
<feature type="transmembrane region" description="Helical" evidence="6">
    <location>
        <begin position="54"/>
        <end position="75"/>
    </location>
</feature>
<gene>
    <name evidence="7" type="ORF">FHX76_002239</name>
</gene>
<evidence type="ECO:0000256" key="1">
    <source>
        <dbReference type="ARBA" id="ARBA00004141"/>
    </source>
</evidence>
<sequence length="268" mass="27338">MTSAAAETRSSAWYLKLIAVGLVGGFLSGLFGVGGGIVIVPALVLLVGFDQRRAAGTSLAAIVPTAAVGVISYAVNGTVNWVAALLLAAGMVVGAQIGSHLLAIIKQSVLQWVFIAFMVVVIVQLFLSVPSRDGVMDINAWSIGGLVLVGILTGILSGLLGVGGGIVVVPVLIVFFGSSDLVAKGTSLLMMIPGAVSGTLGNLKRGNVDLRAAIVVGIAACTVTWVGAIVAKLLTPAASNWLFAAFIVVIVIRMIVQQLRAPKEPTES</sequence>
<dbReference type="PANTHER" id="PTHR43701">
    <property type="entry name" value="MEMBRANE TRANSPORTER PROTEIN MJ0441-RELATED"/>
    <property type="match status" value="1"/>
</dbReference>
<keyword evidence="6" id="KW-1003">Cell membrane</keyword>
<keyword evidence="4 6" id="KW-1133">Transmembrane helix</keyword>
<evidence type="ECO:0000256" key="2">
    <source>
        <dbReference type="ARBA" id="ARBA00009142"/>
    </source>
</evidence>
<feature type="transmembrane region" description="Helical" evidence="6">
    <location>
        <begin position="109"/>
        <end position="127"/>
    </location>
</feature>
<comment type="similarity">
    <text evidence="2 6">Belongs to the 4-toluene sulfonate uptake permease (TSUP) (TC 2.A.102) family.</text>
</comment>
<dbReference type="Proteomes" id="UP000541033">
    <property type="component" value="Unassembled WGS sequence"/>
</dbReference>
<dbReference type="InterPro" id="IPR051598">
    <property type="entry name" value="TSUP/Inactive_protease-like"/>
</dbReference>
<dbReference type="GO" id="GO:0005886">
    <property type="term" value="C:plasma membrane"/>
    <property type="evidence" value="ECO:0007669"/>
    <property type="project" value="UniProtKB-SubCell"/>
</dbReference>
<feature type="transmembrane region" description="Helical" evidence="6">
    <location>
        <begin position="147"/>
        <end position="176"/>
    </location>
</feature>
<organism evidence="7 8">
    <name type="scientific">Lysinibacter cavernae</name>
    <dbReference type="NCBI Taxonomy" id="1640652"/>
    <lineage>
        <taxon>Bacteria</taxon>
        <taxon>Bacillati</taxon>
        <taxon>Actinomycetota</taxon>
        <taxon>Actinomycetes</taxon>
        <taxon>Micrococcales</taxon>
        <taxon>Microbacteriaceae</taxon>
        <taxon>Lysinibacter</taxon>
    </lineage>
</organism>
<keyword evidence="8" id="KW-1185">Reference proteome</keyword>
<name>A0A7X5R290_9MICO</name>
<proteinExistence type="inferred from homology"/>
<dbReference type="EMBL" id="JAAMOX010000002">
    <property type="protein sequence ID" value="NIH54343.1"/>
    <property type="molecule type" value="Genomic_DNA"/>
</dbReference>
<dbReference type="AlphaFoldDB" id="A0A7X5R290"/>
<dbReference type="PANTHER" id="PTHR43701:SF2">
    <property type="entry name" value="MEMBRANE TRANSPORTER PROTEIN YJNA-RELATED"/>
    <property type="match status" value="1"/>
</dbReference>
<feature type="transmembrane region" description="Helical" evidence="6">
    <location>
        <begin position="81"/>
        <end position="102"/>
    </location>
</feature>
<evidence type="ECO:0000313" key="7">
    <source>
        <dbReference type="EMBL" id="NIH54343.1"/>
    </source>
</evidence>
<feature type="transmembrane region" description="Helical" evidence="6">
    <location>
        <begin position="212"/>
        <end position="231"/>
    </location>
</feature>
<feature type="transmembrane region" description="Helical" evidence="6">
    <location>
        <begin position="237"/>
        <end position="256"/>
    </location>
</feature>
<evidence type="ECO:0000256" key="5">
    <source>
        <dbReference type="ARBA" id="ARBA00023136"/>
    </source>
</evidence>
<reference evidence="7 8" key="1">
    <citation type="submission" date="2020-02" db="EMBL/GenBank/DDBJ databases">
        <title>Sequencing the genomes of 1000 actinobacteria strains.</title>
        <authorList>
            <person name="Klenk H.-P."/>
        </authorList>
    </citation>
    <scope>NUCLEOTIDE SEQUENCE [LARGE SCALE GENOMIC DNA]</scope>
    <source>
        <strain evidence="7 8">DSM 27960</strain>
    </source>
</reference>
<feature type="transmembrane region" description="Helical" evidence="6">
    <location>
        <begin position="17"/>
        <end position="47"/>
    </location>
</feature>